<dbReference type="HAMAP" id="MF_00298">
    <property type="entry name" value="Nudix_RppH"/>
    <property type="match status" value="1"/>
</dbReference>
<comment type="similarity">
    <text evidence="4">Belongs to the Nudix hydrolase family. RppH subfamily.</text>
</comment>
<reference evidence="6" key="2">
    <citation type="submission" date="2023-01" db="EMBL/GenBank/DDBJ databases">
        <authorList>
            <person name="Sun Q."/>
            <person name="Evtushenko L."/>
        </authorList>
    </citation>
    <scope>NUCLEOTIDE SEQUENCE</scope>
    <source>
        <strain evidence="6">VKM B-1513</strain>
    </source>
</reference>
<dbReference type="InterPro" id="IPR022927">
    <property type="entry name" value="RppH"/>
</dbReference>
<dbReference type="SUPFAM" id="SSF55811">
    <property type="entry name" value="Nudix"/>
    <property type="match status" value="1"/>
</dbReference>
<evidence type="ECO:0000256" key="2">
    <source>
        <dbReference type="ARBA" id="ARBA00001946"/>
    </source>
</evidence>
<dbReference type="Gene3D" id="3.90.79.10">
    <property type="entry name" value="Nucleoside Triphosphate Pyrophosphohydrolase"/>
    <property type="match status" value="1"/>
</dbReference>
<comment type="caution">
    <text evidence="6">The sequence shown here is derived from an EMBL/GenBank/DDBJ whole genome shotgun (WGS) entry which is preliminary data.</text>
</comment>
<dbReference type="InterPro" id="IPR015797">
    <property type="entry name" value="NUDIX_hydrolase-like_dom_sf"/>
</dbReference>
<dbReference type="RefSeq" id="WP_271187555.1">
    <property type="nucleotide sequence ID" value="NZ_BSFE01000008.1"/>
</dbReference>
<evidence type="ECO:0000256" key="3">
    <source>
        <dbReference type="ARBA" id="ARBA00022801"/>
    </source>
</evidence>
<protein>
    <recommendedName>
        <fullName evidence="4">RNA pyrophosphohydrolase</fullName>
        <ecNumber evidence="4">3.6.1.-</ecNumber>
    </recommendedName>
    <alternativeName>
        <fullName evidence="4">(Di)nucleoside polyphosphate hydrolase</fullName>
    </alternativeName>
</protein>
<name>A0A9W6IQ06_9PROT</name>
<accession>A0A9W6IQ06</accession>
<dbReference type="PANTHER" id="PTHR11839">
    <property type="entry name" value="UDP/ADP-SUGAR PYROPHOSPHATASE"/>
    <property type="match status" value="1"/>
</dbReference>
<dbReference type="Proteomes" id="UP001143486">
    <property type="component" value="Unassembled WGS sequence"/>
</dbReference>
<comment type="cofactor">
    <cofactor evidence="1">
        <name>Mn(2+)</name>
        <dbReference type="ChEBI" id="CHEBI:29035"/>
    </cofactor>
</comment>
<dbReference type="GO" id="GO:0006753">
    <property type="term" value="P:nucleoside phosphate metabolic process"/>
    <property type="evidence" value="ECO:0007669"/>
    <property type="project" value="TreeGrafter"/>
</dbReference>
<dbReference type="InterPro" id="IPR020476">
    <property type="entry name" value="Nudix_hydrolase"/>
</dbReference>
<reference evidence="6" key="1">
    <citation type="journal article" date="2014" name="Int. J. Syst. Evol. Microbiol.">
        <title>Complete genome sequence of Corynebacterium casei LMG S-19264T (=DSM 44701T), isolated from a smear-ripened cheese.</title>
        <authorList>
            <consortium name="US DOE Joint Genome Institute (JGI-PGF)"/>
            <person name="Walter F."/>
            <person name="Albersmeier A."/>
            <person name="Kalinowski J."/>
            <person name="Ruckert C."/>
        </authorList>
    </citation>
    <scope>NUCLEOTIDE SEQUENCE</scope>
    <source>
        <strain evidence="6">VKM B-1513</strain>
    </source>
</reference>
<gene>
    <name evidence="4 6" type="primary">rppH</name>
    <name evidence="4" type="synonym">nudH</name>
    <name evidence="6" type="ORF">GCM10017621_27070</name>
</gene>
<comment type="function">
    <text evidence="4">Accelerates the degradation of transcripts by removing pyrophosphate from the 5'-end of triphosphorylated RNA, leading to a more labile monophosphorylated state that can stimulate subsequent ribonuclease cleavage.</text>
</comment>
<dbReference type="PRINTS" id="PR00502">
    <property type="entry name" value="NUDIXFAMILY"/>
</dbReference>
<dbReference type="InterPro" id="IPR020084">
    <property type="entry name" value="NUDIX_hydrolase_CS"/>
</dbReference>
<evidence type="ECO:0000256" key="4">
    <source>
        <dbReference type="HAMAP-Rule" id="MF_00298"/>
    </source>
</evidence>
<dbReference type="EMBL" id="BSFE01000008">
    <property type="protein sequence ID" value="GLK53199.1"/>
    <property type="molecule type" value="Genomic_DNA"/>
</dbReference>
<organism evidence="6 7">
    <name type="scientific">Maricaulis virginensis</name>
    <dbReference type="NCBI Taxonomy" id="144022"/>
    <lineage>
        <taxon>Bacteria</taxon>
        <taxon>Pseudomonadati</taxon>
        <taxon>Pseudomonadota</taxon>
        <taxon>Alphaproteobacteria</taxon>
        <taxon>Maricaulales</taxon>
        <taxon>Maricaulaceae</taxon>
        <taxon>Maricaulis</taxon>
    </lineage>
</organism>
<sequence length="168" mass="18960">MACAEDIWPHHRANVGIALFNAAGQVWLGRREGTPPPWNWQLPQGGIDPGEAPETAALRELEEETGISAASVSIIGEIPGWLAYDYPPDVREDPKFHKKRHLGQKQRWFALRFAGPDADIDLEQHGEVEFDAWRWGNLDEIPGLIIPWKREVYEQVATAFAKFAVPSR</sequence>
<proteinExistence type="inferred from homology"/>
<dbReference type="PROSITE" id="PS00893">
    <property type="entry name" value="NUDIX_BOX"/>
    <property type="match status" value="1"/>
</dbReference>
<comment type="cofactor">
    <cofactor evidence="2">
        <name>Mg(2+)</name>
        <dbReference type="ChEBI" id="CHEBI:18420"/>
    </cofactor>
</comment>
<dbReference type="GO" id="GO:0019693">
    <property type="term" value="P:ribose phosphate metabolic process"/>
    <property type="evidence" value="ECO:0007669"/>
    <property type="project" value="TreeGrafter"/>
</dbReference>
<keyword evidence="7" id="KW-1185">Reference proteome</keyword>
<dbReference type="AlphaFoldDB" id="A0A9W6IQ06"/>
<dbReference type="PROSITE" id="PS51462">
    <property type="entry name" value="NUDIX"/>
    <property type="match status" value="1"/>
</dbReference>
<feature type="domain" description="Nudix hydrolase" evidence="5">
    <location>
        <begin position="10"/>
        <end position="158"/>
    </location>
</feature>
<evidence type="ECO:0000313" key="7">
    <source>
        <dbReference type="Proteomes" id="UP001143486"/>
    </source>
</evidence>
<dbReference type="NCBIfam" id="NF001938">
    <property type="entry name" value="PRK00714.1-5"/>
    <property type="match status" value="1"/>
</dbReference>
<dbReference type="CDD" id="cd03671">
    <property type="entry name" value="NUDIX_Ap4A_hydrolase_plant_like"/>
    <property type="match status" value="1"/>
</dbReference>
<dbReference type="PANTHER" id="PTHR11839:SF22">
    <property type="entry name" value="NUDIX HYDROLASE 26, CHLOROPLASTIC"/>
    <property type="match status" value="1"/>
</dbReference>
<dbReference type="Pfam" id="PF00293">
    <property type="entry name" value="NUDIX"/>
    <property type="match status" value="1"/>
</dbReference>
<keyword evidence="3 4" id="KW-0378">Hydrolase</keyword>
<evidence type="ECO:0000313" key="6">
    <source>
        <dbReference type="EMBL" id="GLK53199.1"/>
    </source>
</evidence>
<evidence type="ECO:0000259" key="5">
    <source>
        <dbReference type="PROSITE" id="PS51462"/>
    </source>
</evidence>
<dbReference type="GO" id="GO:0008893">
    <property type="term" value="F:guanosine-3',5'-bis(diphosphate) 3'-diphosphatase activity"/>
    <property type="evidence" value="ECO:0007669"/>
    <property type="project" value="TreeGrafter"/>
</dbReference>
<dbReference type="InterPro" id="IPR000086">
    <property type="entry name" value="NUDIX_hydrolase_dom"/>
</dbReference>
<comment type="cofactor">
    <cofactor evidence="4">
        <name>a divalent metal cation</name>
        <dbReference type="ChEBI" id="CHEBI:60240"/>
    </cofactor>
</comment>
<evidence type="ECO:0000256" key="1">
    <source>
        <dbReference type="ARBA" id="ARBA00001936"/>
    </source>
</evidence>
<dbReference type="GO" id="GO:0034432">
    <property type="term" value="F:bis(5'-adenosyl)-pentaphosphatase activity"/>
    <property type="evidence" value="ECO:0007669"/>
    <property type="project" value="TreeGrafter"/>
</dbReference>
<dbReference type="EC" id="3.6.1.-" evidence="4"/>
<feature type="short sequence motif" description="Nudix box" evidence="4">
    <location>
        <begin position="45"/>
        <end position="66"/>
    </location>
</feature>